<dbReference type="GO" id="GO:0007624">
    <property type="term" value="P:ultradian rhythm"/>
    <property type="evidence" value="ECO:0007669"/>
    <property type="project" value="InterPro"/>
</dbReference>
<evidence type="ECO:0000313" key="7">
    <source>
        <dbReference type="Proteomes" id="UP000838878"/>
    </source>
</evidence>
<dbReference type="InterPro" id="IPR012677">
    <property type="entry name" value="Nucleotide-bd_a/b_plait_sf"/>
</dbReference>
<organism evidence="6 7">
    <name type="scientific">Brenthis ino</name>
    <name type="common">lesser marbled fritillary</name>
    <dbReference type="NCBI Taxonomy" id="405034"/>
    <lineage>
        <taxon>Eukaryota</taxon>
        <taxon>Metazoa</taxon>
        <taxon>Ecdysozoa</taxon>
        <taxon>Arthropoda</taxon>
        <taxon>Hexapoda</taxon>
        <taxon>Insecta</taxon>
        <taxon>Pterygota</taxon>
        <taxon>Neoptera</taxon>
        <taxon>Endopterygota</taxon>
        <taxon>Lepidoptera</taxon>
        <taxon>Glossata</taxon>
        <taxon>Ditrysia</taxon>
        <taxon>Papilionoidea</taxon>
        <taxon>Nymphalidae</taxon>
        <taxon>Heliconiinae</taxon>
        <taxon>Argynnini</taxon>
        <taxon>Brenthis</taxon>
    </lineage>
</organism>
<dbReference type="SUPFAM" id="SSF54928">
    <property type="entry name" value="RNA-binding domain, RBD"/>
    <property type="match status" value="1"/>
</dbReference>
<feature type="coiled-coil region" evidence="3">
    <location>
        <begin position="455"/>
        <end position="489"/>
    </location>
</feature>
<feature type="domain" description="RRM" evidence="5">
    <location>
        <begin position="203"/>
        <end position="280"/>
    </location>
</feature>
<dbReference type="InterPro" id="IPR035979">
    <property type="entry name" value="RBD_domain_sf"/>
</dbReference>
<dbReference type="AlphaFoldDB" id="A0A8J9VAH6"/>
<evidence type="ECO:0000256" key="4">
    <source>
        <dbReference type="SAM" id="MobiDB-lite"/>
    </source>
</evidence>
<gene>
    <name evidence="6" type="ORF">BINO364_LOCUS5377</name>
</gene>
<dbReference type="InterPro" id="IPR000504">
    <property type="entry name" value="RRM_dom"/>
</dbReference>
<evidence type="ECO:0000256" key="1">
    <source>
        <dbReference type="ARBA" id="ARBA00022884"/>
    </source>
</evidence>
<keyword evidence="3" id="KW-0175">Coiled coil</keyword>
<feature type="coiled-coil region" evidence="3">
    <location>
        <begin position="349"/>
        <end position="376"/>
    </location>
</feature>
<feature type="region of interest" description="Disordered" evidence="4">
    <location>
        <begin position="1"/>
        <end position="73"/>
    </location>
</feature>
<sequence>MSDDMNIETEDLTSEAENDQNNPPNNSTSLNQKTHNNERNLRGCRQSRSRENDRHNRNKRNNDRSSHWDNNDRMRRMRPVLPFMGGQFFGGRPLRGPNMGVPPIVPPPGFNMGMISGMNSMMQFPQIMPNVMGQQSIDGSQPVMPNMNMHCMMNNMMDQNMIIMNQTIYSQINQPIVFSWGVLLPPIPGVSTPQRKEKPNGCRTVFIGGLPVIDFEILKEIFEKYGPIDNIKSPKSALYYIRFEKMESVESSFSLTGYRFKFNEQSDNEATTIFVDYALNRDDADEYEMQCQRVPTPPLVEPFSPSALSELGEKIKSETDFVTAAPTLAAWLQGGECNKLNANTFYSLIQASNNQVRRLFNEKMNLDEELNNMKTSIKDKFALVVLQFELVAKILSAAKDQRVSDHFSKQQRRNIEMWLKMTEEVENIKEEFYASFDDDDVDLKLGKNMVPIEKYEELKKENENLSYELEEYKNEVHLAKDEAERKFEKFKAHFIAQQALQNNQIYPHQMTSISPTSATSNPPLIDKKKVVATDTSVPSSEAMLISILTAFLLVHPLGASLDYLVSYVKSMISNITQSTVLSTLKKYENIFHCSTTGVGACIEHKWTFISFDTIKKNK</sequence>
<evidence type="ECO:0000313" key="6">
    <source>
        <dbReference type="EMBL" id="CAH0718978.1"/>
    </source>
</evidence>
<dbReference type="InterPro" id="IPR038876">
    <property type="entry name" value="ENOX"/>
</dbReference>
<dbReference type="PANTHER" id="PTHR16001:SF4">
    <property type="entry name" value="ECTO-NOX DISULFIDE-THIOL EXCHANGER 1-LIKE PROTEIN"/>
    <property type="match status" value="1"/>
</dbReference>
<dbReference type="Gene3D" id="3.30.70.330">
    <property type="match status" value="1"/>
</dbReference>
<dbReference type="OrthoDB" id="10039782at2759"/>
<dbReference type="GO" id="GO:0009897">
    <property type="term" value="C:external side of plasma membrane"/>
    <property type="evidence" value="ECO:0007669"/>
    <property type="project" value="InterPro"/>
</dbReference>
<keyword evidence="1 2" id="KW-0694">RNA-binding</keyword>
<dbReference type="GO" id="GO:0003723">
    <property type="term" value="F:RNA binding"/>
    <property type="evidence" value="ECO:0007669"/>
    <property type="project" value="UniProtKB-UniRule"/>
</dbReference>
<name>A0A8J9VAH6_9NEOP</name>
<evidence type="ECO:0000256" key="3">
    <source>
        <dbReference type="SAM" id="Coils"/>
    </source>
</evidence>
<evidence type="ECO:0000256" key="2">
    <source>
        <dbReference type="PROSITE-ProRule" id="PRU00176"/>
    </source>
</evidence>
<dbReference type="GO" id="GO:0016491">
    <property type="term" value="F:oxidoreductase activity"/>
    <property type="evidence" value="ECO:0007669"/>
    <property type="project" value="InterPro"/>
</dbReference>
<feature type="compositionally biased region" description="Acidic residues" evidence="4">
    <location>
        <begin position="1"/>
        <end position="18"/>
    </location>
</feature>
<feature type="non-terminal residue" evidence="6">
    <location>
        <position position="618"/>
    </location>
</feature>
<feature type="compositionally biased region" description="Polar residues" evidence="4">
    <location>
        <begin position="19"/>
        <end position="34"/>
    </location>
</feature>
<keyword evidence="7" id="KW-1185">Reference proteome</keyword>
<protein>
    <recommendedName>
        <fullName evidence="5">RRM domain-containing protein</fullName>
    </recommendedName>
</protein>
<reference evidence="6" key="1">
    <citation type="submission" date="2021-12" db="EMBL/GenBank/DDBJ databases">
        <authorList>
            <person name="Martin H S."/>
        </authorList>
    </citation>
    <scope>NUCLEOTIDE SEQUENCE</scope>
</reference>
<dbReference type="PROSITE" id="PS50102">
    <property type="entry name" value="RRM"/>
    <property type="match status" value="1"/>
</dbReference>
<proteinExistence type="predicted"/>
<dbReference type="Proteomes" id="UP000838878">
    <property type="component" value="Chromosome 13"/>
</dbReference>
<accession>A0A8J9VAH6</accession>
<evidence type="ECO:0000259" key="5">
    <source>
        <dbReference type="PROSITE" id="PS50102"/>
    </source>
</evidence>
<dbReference type="PANTHER" id="PTHR16001">
    <property type="entry name" value="ECTO-NOX DISULFIDE-THIOL EXCHANGER"/>
    <property type="match status" value="1"/>
</dbReference>
<dbReference type="EMBL" id="OV170233">
    <property type="protein sequence ID" value="CAH0718978.1"/>
    <property type="molecule type" value="Genomic_DNA"/>
</dbReference>
<feature type="compositionally biased region" description="Basic and acidic residues" evidence="4">
    <location>
        <begin position="48"/>
        <end position="73"/>
    </location>
</feature>